<accession>A0ABD5PW85</accession>
<protein>
    <submittedName>
        <fullName evidence="2">Uncharacterized protein</fullName>
    </submittedName>
</protein>
<dbReference type="InterPro" id="IPR005560">
    <property type="entry name" value="Csp_YhjQ"/>
</dbReference>
<dbReference type="Pfam" id="PF03860">
    <property type="entry name" value="Csp"/>
    <property type="match status" value="1"/>
</dbReference>
<dbReference type="RefSeq" id="WP_254267723.1">
    <property type="nucleotide sequence ID" value="NZ_CP100400.1"/>
</dbReference>
<dbReference type="AlphaFoldDB" id="A0ABD5PW85"/>
<dbReference type="Proteomes" id="UP001595945">
    <property type="component" value="Unassembled WGS sequence"/>
</dbReference>
<dbReference type="GeneID" id="73046203"/>
<gene>
    <name evidence="2" type="ORF">ACFO9K_00630</name>
</gene>
<sequence>MSEQYQQPTGSMGQQTHGQTGQHQTQPMQGSQQMGGAQSGQMGGTQSGQMGGTQTGQSHQMTHHRVGQQFESEMTPELTEALESFDRVVEIAEWCADKCIESGPQMAECARLCEDLSDLASLNEKFIARDSINGPEIAEAFLRVAQQGLPILQQHQQMPHVQETYEAVTQAMDATEKLLHSIGGGQTGQTVGIREQVGQQGGQTGQQSGQTGQQGGQMGQQGGQMGQQGGQTGQQGRQMGQSFQQPQGQSFQGAQSY</sequence>
<feature type="compositionally biased region" description="Gly residues" evidence="1">
    <location>
        <begin position="37"/>
        <end position="54"/>
    </location>
</feature>
<feature type="compositionally biased region" description="Gly residues" evidence="1">
    <location>
        <begin position="212"/>
        <end position="233"/>
    </location>
</feature>
<proteinExistence type="predicted"/>
<comment type="caution">
    <text evidence="2">The sequence shown here is derived from an EMBL/GenBank/DDBJ whole genome shotgun (WGS) entry which is preliminary data.</text>
</comment>
<keyword evidence="3" id="KW-1185">Reference proteome</keyword>
<name>A0ABD5PW85_9EURY</name>
<feature type="region of interest" description="Disordered" evidence="1">
    <location>
        <begin position="1"/>
        <end position="75"/>
    </location>
</feature>
<feature type="compositionally biased region" description="Low complexity" evidence="1">
    <location>
        <begin position="9"/>
        <end position="36"/>
    </location>
</feature>
<dbReference type="EMBL" id="JBHSHT010000001">
    <property type="protein sequence ID" value="MFC4822757.1"/>
    <property type="molecule type" value="Genomic_DNA"/>
</dbReference>
<reference evidence="2 3" key="1">
    <citation type="journal article" date="2019" name="Int. J. Syst. Evol. Microbiol.">
        <title>The Global Catalogue of Microorganisms (GCM) 10K type strain sequencing project: providing services to taxonomists for standard genome sequencing and annotation.</title>
        <authorList>
            <consortium name="The Broad Institute Genomics Platform"/>
            <consortium name="The Broad Institute Genome Sequencing Center for Infectious Disease"/>
            <person name="Wu L."/>
            <person name="Ma J."/>
        </authorList>
    </citation>
    <scope>NUCLEOTIDE SEQUENCE [LARGE SCALE GENOMIC DNA]</scope>
    <source>
        <strain evidence="2 3">XZYJ18</strain>
    </source>
</reference>
<evidence type="ECO:0000313" key="2">
    <source>
        <dbReference type="EMBL" id="MFC4822757.1"/>
    </source>
</evidence>
<evidence type="ECO:0000313" key="3">
    <source>
        <dbReference type="Proteomes" id="UP001595945"/>
    </source>
</evidence>
<evidence type="ECO:0000256" key="1">
    <source>
        <dbReference type="SAM" id="MobiDB-lite"/>
    </source>
</evidence>
<dbReference type="Gene3D" id="1.20.1270.360">
    <property type="match status" value="1"/>
</dbReference>
<organism evidence="2 3">
    <name type="scientific">Halorussus aquaticus</name>
    <dbReference type="NCBI Taxonomy" id="2953748"/>
    <lineage>
        <taxon>Archaea</taxon>
        <taxon>Methanobacteriati</taxon>
        <taxon>Methanobacteriota</taxon>
        <taxon>Stenosarchaea group</taxon>
        <taxon>Halobacteria</taxon>
        <taxon>Halobacteriales</taxon>
        <taxon>Haladaptataceae</taxon>
        <taxon>Halorussus</taxon>
    </lineage>
</organism>
<feature type="region of interest" description="Disordered" evidence="1">
    <location>
        <begin position="196"/>
        <end position="257"/>
    </location>
</feature>
<feature type="compositionally biased region" description="Low complexity" evidence="1">
    <location>
        <begin position="234"/>
        <end position="257"/>
    </location>
</feature>